<dbReference type="PANTHER" id="PTHR42650:SF1">
    <property type="entry name" value="GUIDED ENTRY OF TAIL-ANCHORED PROTEINS FACTOR 1"/>
    <property type="match status" value="1"/>
</dbReference>
<dbReference type="STRING" id="1447875.A0A2B7XI13"/>
<evidence type="ECO:0000256" key="5">
    <source>
        <dbReference type="ARBA" id="ARBA00022824"/>
    </source>
</evidence>
<evidence type="ECO:0000256" key="4">
    <source>
        <dbReference type="ARBA" id="ARBA00022692"/>
    </source>
</evidence>
<evidence type="ECO:0000313" key="11">
    <source>
        <dbReference type="EMBL" id="PGH08268.1"/>
    </source>
</evidence>
<comment type="caution">
    <text evidence="11">The sequence shown here is derived from an EMBL/GenBank/DDBJ whole genome shotgun (WGS) entry which is preliminary data.</text>
</comment>
<feature type="topological domain" description="Lumenal" evidence="9">
    <location>
        <begin position="1"/>
        <end position="4"/>
    </location>
</feature>
<name>A0A2B7XI13_9EURO</name>
<keyword evidence="5 9" id="KW-0256">Endoplasmic reticulum</keyword>
<dbReference type="OrthoDB" id="69461at2759"/>
<dbReference type="Proteomes" id="UP000223968">
    <property type="component" value="Unassembled WGS sequence"/>
</dbReference>
<evidence type="ECO:0000256" key="6">
    <source>
        <dbReference type="ARBA" id="ARBA00022989"/>
    </source>
</evidence>
<comment type="caution">
    <text evidence="9">Lacks conserved residue(s) required for the propagation of feature annotation.</text>
</comment>
<dbReference type="HAMAP" id="MF_03113">
    <property type="entry name" value="Get1"/>
    <property type="match status" value="1"/>
</dbReference>
<organism evidence="11 12">
    <name type="scientific">Helicocarpus griseus UAMH5409</name>
    <dbReference type="NCBI Taxonomy" id="1447875"/>
    <lineage>
        <taxon>Eukaryota</taxon>
        <taxon>Fungi</taxon>
        <taxon>Dikarya</taxon>
        <taxon>Ascomycota</taxon>
        <taxon>Pezizomycotina</taxon>
        <taxon>Eurotiomycetes</taxon>
        <taxon>Eurotiomycetidae</taxon>
        <taxon>Onygenales</taxon>
        <taxon>Ajellomycetaceae</taxon>
        <taxon>Helicocarpus</taxon>
    </lineage>
</organism>
<evidence type="ECO:0000256" key="3">
    <source>
        <dbReference type="ARBA" id="ARBA00022448"/>
    </source>
</evidence>
<gene>
    <name evidence="9" type="primary">GET1</name>
    <name evidence="11" type="ORF">AJ79_06054</name>
</gene>
<comment type="similarity">
    <text evidence="2 9">Belongs to the WRB/GET1 family.</text>
</comment>
<evidence type="ECO:0000256" key="1">
    <source>
        <dbReference type="ARBA" id="ARBA00004477"/>
    </source>
</evidence>
<dbReference type="GO" id="GO:0043529">
    <property type="term" value="C:GET complex"/>
    <property type="evidence" value="ECO:0007669"/>
    <property type="project" value="InterPro"/>
</dbReference>
<dbReference type="PANTHER" id="PTHR42650">
    <property type="entry name" value="TAIL-ANCHORED PROTEIN INSERTION RECEPTOR WRB"/>
    <property type="match status" value="1"/>
</dbReference>
<evidence type="ECO:0000313" key="12">
    <source>
        <dbReference type="Proteomes" id="UP000223968"/>
    </source>
</evidence>
<keyword evidence="12" id="KW-1185">Reference proteome</keyword>
<dbReference type="AlphaFoldDB" id="A0A2B7XI13"/>
<sequence length="208" mass="23315">MPSLLITVLFLHVLIYIINTIGATTIDSLLWLLYIKLPTGTSRIAREQRRMKLEVVQLKREMNATSSQDEFAKWAKLRRRHDKALEEYEAKNKQLTQSKSSFDMTVKSVRWAGTSGLMLFLQFWNSKMPIYTLPDGWIPWQVEWVLSFPRAPMGTVSIQIWSGACATVVALFGDAMGATVGYVFKGNVKAEKGKVGAGVGGKEGKKAQ</sequence>
<evidence type="ECO:0000256" key="8">
    <source>
        <dbReference type="ARBA" id="ARBA00023136"/>
    </source>
</evidence>
<dbReference type="InterPro" id="IPR027538">
    <property type="entry name" value="Get1_fungi"/>
</dbReference>
<evidence type="ECO:0000256" key="7">
    <source>
        <dbReference type="ARBA" id="ARBA00023054"/>
    </source>
</evidence>
<evidence type="ECO:0000256" key="2">
    <source>
        <dbReference type="ARBA" id="ARBA00010799"/>
    </source>
</evidence>
<dbReference type="Pfam" id="PF04420">
    <property type="entry name" value="CHD5"/>
    <property type="match status" value="1"/>
</dbReference>
<evidence type="ECO:0000256" key="9">
    <source>
        <dbReference type="HAMAP-Rule" id="MF_03113"/>
    </source>
</evidence>
<evidence type="ECO:0000256" key="10">
    <source>
        <dbReference type="SAM" id="Phobius"/>
    </source>
</evidence>
<proteinExistence type="inferred from homology"/>
<feature type="transmembrane region" description="Helical" evidence="10">
    <location>
        <begin position="6"/>
        <end position="34"/>
    </location>
</feature>
<dbReference type="EMBL" id="PDNB01000103">
    <property type="protein sequence ID" value="PGH08268.1"/>
    <property type="molecule type" value="Genomic_DNA"/>
</dbReference>
<keyword evidence="6 9" id="KW-1133">Transmembrane helix</keyword>
<keyword evidence="7" id="KW-0175">Coiled coil</keyword>
<dbReference type="Gene3D" id="1.10.287.660">
    <property type="entry name" value="Helix hairpin bin"/>
    <property type="match status" value="1"/>
</dbReference>
<dbReference type="InterPro" id="IPR028945">
    <property type="entry name" value="Get1"/>
</dbReference>
<accession>A0A2B7XI13</accession>
<comment type="subcellular location">
    <subcellularLocation>
        <location evidence="1">Endoplasmic reticulum membrane</location>
        <topology evidence="1">Multi-pass membrane protein</topology>
    </subcellularLocation>
</comment>
<dbReference type="InterPro" id="IPR029012">
    <property type="entry name" value="Helix_hairpin_bin_sf"/>
</dbReference>
<keyword evidence="8 9" id="KW-0472">Membrane</keyword>
<dbReference type="GO" id="GO:0071816">
    <property type="term" value="P:tail-anchored membrane protein insertion into ER membrane"/>
    <property type="evidence" value="ECO:0007669"/>
    <property type="project" value="InterPro"/>
</dbReference>
<dbReference type="GO" id="GO:0043495">
    <property type="term" value="F:protein-membrane adaptor activity"/>
    <property type="evidence" value="ECO:0007669"/>
    <property type="project" value="TreeGrafter"/>
</dbReference>
<dbReference type="FunFam" id="1.10.287.660:FF:000006">
    <property type="entry name" value="Protein GET1"/>
    <property type="match status" value="1"/>
</dbReference>
<feature type="topological domain" description="Cytoplasmic" evidence="9">
    <location>
        <begin position="173"/>
        <end position="208"/>
    </location>
</feature>
<reference evidence="11 12" key="1">
    <citation type="submission" date="2017-10" db="EMBL/GenBank/DDBJ databases">
        <title>Comparative genomics in systemic dimorphic fungi from Ajellomycetaceae.</title>
        <authorList>
            <person name="Munoz J.F."/>
            <person name="Mcewen J.G."/>
            <person name="Clay O.K."/>
            <person name="Cuomo C.A."/>
        </authorList>
    </citation>
    <scope>NUCLEOTIDE SEQUENCE [LARGE SCALE GENOMIC DNA]</scope>
    <source>
        <strain evidence="11 12">UAMH5409</strain>
    </source>
</reference>
<feature type="transmembrane region" description="Helical" evidence="10">
    <location>
        <begin position="158"/>
        <end position="184"/>
    </location>
</feature>
<dbReference type="GO" id="GO:0005789">
    <property type="term" value="C:endoplasmic reticulum membrane"/>
    <property type="evidence" value="ECO:0007669"/>
    <property type="project" value="UniProtKB-SubCell"/>
</dbReference>
<keyword evidence="4 9" id="KW-0812">Transmembrane</keyword>
<protein>
    <submittedName>
        <fullName evidence="11">Protein GET1</fullName>
    </submittedName>
</protein>
<keyword evidence="3 9" id="KW-0813">Transport</keyword>